<evidence type="ECO:0000313" key="8">
    <source>
        <dbReference type="Proteomes" id="UP000281128"/>
    </source>
</evidence>
<dbReference type="SUPFAM" id="SSF53335">
    <property type="entry name" value="S-adenosyl-L-methionine-dependent methyltransferases"/>
    <property type="match status" value="1"/>
</dbReference>
<reference evidence="7 8" key="1">
    <citation type="submission" date="2018-09" db="EMBL/GenBank/DDBJ databases">
        <title>Roseovarius spongiae sp. nov., isolated from a marine sponge.</title>
        <authorList>
            <person name="Zhuang L."/>
            <person name="Luo L."/>
        </authorList>
    </citation>
    <scope>NUCLEOTIDE SEQUENCE [LARGE SCALE GENOMIC DNA]</scope>
    <source>
        <strain evidence="7 8">HN-E21</strain>
    </source>
</reference>
<dbReference type="InterPro" id="IPR003333">
    <property type="entry name" value="CMAS"/>
</dbReference>
<keyword evidence="3 7" id="KW-0808">Transferase</keyword>
<organism evidence="7 8">
    <name type="scientific">Roseovarius spongiae</name>
    <dbReference type="NCBI Taxonomy" id="2320272"/>
    <lineage>
        <taxon>Bacteria</taxon>
        <taxon>Pseudomonadati</taxon>
        <taxon>Pseudomonadota</taxon>
        <taxon>Alphaproteobacteria</taxon>
        <taxon>Rhodobacterales</taxon>
        <taxon>Roseobacteraceae</taxon>
        <taxon>Roseovarius</taxon>
    </lineage>
</organism>
<dbReference type="PANTHER" id="PTHR43667:SF2">
    <property type="entry name" value="FATTY ACID C-METHYL TRANSFERASE"/>
    <property type="match status" value="1"/>
</dbReference>
<dbReference type="PANTHER" id="PTHR43667">
    <property type="entry name" value="CYCLOPROPANE-FATTY-ACYL-PHOSPHOLIPID SYNTHASE"/>
    <property type="match status" value="1"/>
</dbReference>
<dbReference type="InterPro" id="IPR050723">
    <property type="entry name" value="CFA/CMAS"/>
</dbReference>
<dbReference type="AlphaFoldDB" id="A0A3A8B6Y8"/>
<gene>
    <name evidence="7" type="ORF">D6850_06325</name>
</gene>
<keyword evidence="4" id="KW-0949">S-adenosyl-L-methionine</keyword>
<dbReference type="GO" id="GO:0008168">
    <property type="term" value="F:methyltransferase activity"/>
    <property type="evidence" value="ECO:0007669"/>
    <property type="project" value="UniProtKB-KW"/>
</dbReference>
<keyword evidence="8" id="KW-1185">Reference proteome</keyword>
<evidence type="ECO:0000256" key="1">
    <source>
        <dbReference type="ARBA" id="ARBA00010815"/>
    </source>
</evidence>
<comment type="caution">
    <text evidence="7">The sequence shown here is derived from an EMBL/GenBank/DDBJ whole genome shotgun (WGS) entry which is preliminary data.</text>
</comment>
<keyword evidence="5" id="KW-0443">Lipid metabolism</keyword>
<dbReference type="RefSeq" id="WP_121164820.1">
    <property type="nucleotide sequence ID" value="NZ_RAPE01000001.1"/>
</dbReference>
<dbReference type="GO" id="GO:0032259">
    <property type="term" value="P:methylation"/>
    <property type="evidence" value="ECO:0007669"/>
    <property type="project" value="UniProtKB-KW"/>
</dbReference>
<feature type="active site" evidence="6">
    <location>
        <position position="366"/>
    </location>
</feature>
<dbReference type="Gene3D" id="3.40.50.150">
    <property type="entry name" value="Vaccinia Virus protein VP39"/>
    <property type="match status" value="1"/>
</dbReference>
<comment type="similarity">
    <text evidence="1">Belongs to the CFA/CMAS family.</text>
</comment>
<dbReference type="InterPro" id="IPR029063">
    <property type="entry name" value="SAM-dependent_MTases_sf"/>
</dbReference>
<dbReference type="Proteomes" id="UP000281128">
    <property type="component" value="Unassembled WGS sequence"/>
</dbReference>
<dbReference type="CDD" id="cd02440">
    <property type="entry name" value="AdoMet_MTases"/>
    <property type="match status" value="1"/>
</dbReference>
<evidence type="ECO:0000256" key="5">
    <source>
        <dbReference type="ARBA" id="ARBA00023098"/>
    </source>
</evidence>
<dbReference type="OrthoDB" id="9782855at2"/>
<evidence type="ECO:0000256" key="6">
    <source>
        <dbReference type="PIRSR" id="PIRSR003085-1"/>
    </source>
</evidence>
<dbReference type="EMBL" id="RAPE01000001">
    <property type="protein sequence ID" value="RKF17125.1"/>
    <property type="molecule type" value="Genomic_DNA"/>
</dbReference>
<dbReference type="GO" id="GO:0008610">
    <property type="term" value="P:lipid biosynthetic process"/>
    <property type="evidence" value="ECO:0007669"/>
    <property type="project" value="InterPro"/>
</dbReference>
<evidence type="ECO:0000313" key="7">
    <source>
        <dbReference type="EMBL" id="RKF17125.1"/>
    </source>
</evidence>
<dbReference type="PIRSF" id="PIRSF003085">
    <property type="entry name" value="CMAS"/>
    <property type="match status" value="1"/>
</dbReference>
<protein>
    <submittedName>
        <fullName evidence="7">Class I SAM-dependent methyltransferase</fullName>
    </submittedName>
</protein>
<proteinExistence type="inferred from homology"/>
<dbReference type="Pfam" id="PF02353">
    <property type="entry name" value="CMAS"/>
    <property type="match status" value="1"/>
</dbReference>
<name>A0A3A8B6Y8_9RHOB</name>
<evidence type="ECO:0000256" key="3">
    <source>
        <dbReference type="ARBA" id="ARBA00022679"/>
    </source>
</evidence>
<evidence type="ECO:0000256" key="2">
    <source>
        <dbReference type="ARBA" id="ARBA00022603"/>
    </source>
</evidence>
<sequence length="385" mass="43173">MRFLTKRVKHDFLDSCQGIHTGSLRLRTPEGEIHDFGNSGVLAELHLHDWSVVTAVAARGGVGLGETYVAGLWDTPSIVDLSTVALENLDRLGAYAHGDFWNGLKMRLVDRVLRSNSRRGSSRNIRAHYDVGNEFYQLWLDPGMTYSSALFQPGDDDLLRGQDRKYDRILDCLGQGERVLELGCGWGGFAERAADAGRHVTGLTVSPSQKGYADARLDGRAEIRLQDYRDCDGKFDNIVSIEMIEAVGQRYWPTYFTTLQNRLAEGGRAVVQAITVPDANFDRYRKTSDFIRQHTFPGGLLLSNAMIADQARKAGLVVRDNFSFGQDYARTCIAWSDRLRAQEARIRKLGHGDAFLRNWRYYLDICTATFATGRTDVVQVELAHA</sequence>
<evidence type="ECO:0000256" key="4">
    <source>
        <dbReference type="ARBA" id="ARBA00022691"/>
    </source>
</evidence>
<accession>A0A3A8B6Y8</accession>
<keyword evidence="2 7" id="KW-0489">Methyltransferase</keyword>